<protein>
    <recommendedName>
        <fullName evidence="3">Lipoprotein</fullName>
    </recommendedName>
</protein>
<dbReference type="KEGG" id="ffa:FFWV33_02765"/>
<evidence type="ECO:0000313" key="1">
    <source>
        <dbReference type="EMBL" id="AWG20527.1"/>
    </source>
</evidence>
<sequence length="167" mass="19483">MNLKRKHLIIITFFLLFITLISCSKKVVIGKYRTNFNSYGMFRKTLTVNCNGNAILNFQGDMQNNNSLGIWKTEKDTLIIFFDSLKNQNNKFKGEIKFVVKRNKLEYMPFPKSKYNELLEFAKKTVNDSVKIPSYSKVNKLTNQGLKNFQGKTGKQYLKKIEIVKCE</sequence>
<proteinExistence type="predicted"/>
<keyword evidence="2" id="KW-1185">Reference proteome</keyword>
<organism evidence="1 2">
    <name type="scientific">Flavobacterium faecale</name>
    <dbReference type="NCBI Taxonomy" id="1355330"/>
    <lineage>
        <taxon>Bacteria</taxon>
        <taxon>Pseudomonadati</taxon>
        <taxon>Bacteroidota</taxon>
        <taxon>Flavobacteriia</taxon>
        <taxon>Flavobacteriales</taxon>
        <taxon>Flavobacteriaceae</taxon>
        <taxon>Flavobacterium</taxon>
    </lineage>
</organism>
<name>A0A2S1L9X8_9FLAO</name>
<dbReference type="EMBL" id="CP020918">
    <property type="protein sequence ID" value="AWG20527.1"/>
    <property type="molecule type" value="Genomic_DNA"/>
</dbReference>
<accession>A0A2S1L9X8</accession>
<evidence type="ECO:0000313" key="2">
    <source>
        <dbReference type="Proteomes" id="UP000244527"/>
    </source>
</evidence>
<dbReference type="PROSITE" id="PS51257">
    <property type="entry name" value="PROKAR_LIPOPROTEIN"/>
    <property type="match status" value="1"/>
</dbReference>
<dbReference type="AlphaFoldDB" id="A0A2S1L9X8"/>
<dbReference type="Proteomes" id="UP000244527">
    <property type="component" value="Chromosome"/>
</dbReference>
<gene>
    <name evidence="1" type="ORF">FFWV33_02765</name>
</gene>
<reference evidence="1 2" key="1">
    <citation type="submission" date="2017-04" db="EMBL/GenBank/DDBJ databases">
        <title>Compelte genome sequence of WV33.</title>
        <authorList>
            <person name="Lee P.C."/>
        </authorList>
    </citation>
    <scope>NUCLEOTIDE SEQUENCE [LARGE SCALE GENOMIC DNA]</scope>
    <source>
        <strain evidence="1 2">WV33</strain>
    </source>
</reference>
<evidence type="ECO:0008006" key="3">
    <source>
        <dbReference type="Google" id="ProtNLM"/>
    </source>
</evidence>